<evidence type="ECO:0000313" key="2">
    <source>
        <dbReference type="EMBL" id="MFD0985018.1"/>
    </source>
</evidence>
<comment type="caution">
    <text evidence="2">The sequence shown here is derived from an EMBL/GenBank/DDBJ whole genome shotgun (WGS) entry which is preliminary data.</text>
</comment>
<name>A0ABW3J4B9_9FLAO</name>
<organism evidence="2 3">
    <name type="scientific">Flavobacterium myungsuense</name>
    <dbReference type="NCBI Taxonomy" id="651823"/>
    <lineage>
        <taxon>Bacteria</taxon>
        <taxon>Pseudomonadati</taxon>
        <taxon>Bacteroidota</taxon>
        <taxon>Flavobacteriia</taxon>
        <taxon>Flavobacteriales</taxon>
        <taxon>Flavobacteriaceae</taxon>
        <taxon>Flavobacterium</taxon>
    </lineage>
</organism>
<dbReference type="RefSeq" id="WP_379757670.1">
    <property type="nucleotide sequence ID" value="NZ_JBHSYB010000027.1"/>
</dbReference>
<accession>A0ABW3J4B9</accession>
<feature type="transmembrane region" description="Helical" evidence="1">
    <location>
        <begin position="81"/>
        <end position="101"/>
    </location>
</feature>
<protein>
    <recommendedName>
        <fullName evidence="4">DUF1189 domain-containing protein</fullName>
    </recommendedName>
</protein>
<reference evidence="3" key="1">
    <citation type="journal article" date="2019" name="Int. J. Syst. Evol. Microbiol.">
        <title>The Global Catalogue of Microorganisms (GCM) 10K type strain sequencing project: providing services to taxonomists for standard genome sequencing and annotation.</title>
        <authorList>
            <consortium name="The Broad Institute Genomics Platform"/>
            <consortium name="The Broad Institute Genome Sequencing Center for Infectious Disease"/>
            <person name="Wu L."/>
            <person name="Ma J."/>
        </authorList>
    </citation>
    <scope>NUCLEOTIDE SEQUENCE [LARGE SCALE GENOMIC DNA]</scope>
    <source>
        <strain evidence="3">CECT 7649</strain>
    </source>
</reference>
<proteinExistence type="predicted"/>
<gene>
    <name evidence="2" type="ORF">ACFQ0S_11090</name>
</gene>
<keyword evidence="3" id="KW-1185">Reference proteome</keyword>
<evidence type="ECO:0000256" key="1">
    <source>
        <dbReference type="SAM" id="Phobius"/>
    </source>
</evidence>
<evidence type="ECO:0000313" key="3">
    <source>
        <dbReference type="Proteomes" id="UP001597051"/>
    </source>
</evidence>
<keyword evidence="1" id="KW-0472">Membrane</keyword>
<dbReference type="EMBL" id="JBHTIZ010000026">
    <property type="protein sequence ID" value="MFD0985018.1"/>
    <property type="molecule type" value="Genomic_DNA"/>
</dbReference>
<sequence length="199" mass="23534">MKLSQENIEFINSYLKNNQVVYLDIRFEMIDHIAAAIEAKMEVESLDFYTAFKNYMVLNKSALLKNNKTSTSFSWFEIGNYLKYLVTPIMIVIAFLLFITVKLTDILSYFSKSFTFNNLVFLLFVCIASFQVLYCHSYLKKRYYGIEKTSQILLLLYLILPIFSGDIYVSILLLFFLFGYLNYFIGETSKFKKHKYKYL</sequence>
<keyword evidence="1" id="KW-0812">Transmembrane</keyword>
<evidence type="ECO:0008006" key="4">
    <source>
        <dbReference type="Google" id="ProtNLM"/>
    </source>
</evidence>
<feature type="transmembrane region" description="Helical" evidence="1">
    <location>
        <begin position="154"/>
        <end position="185"/>
    </location>
</feature>
<feature type="transmembrane region" description="Helical" evidence="1">
    <location>
        <begin position="113"/>
        <end position="134"/>
    </location>
</feature>
<dbReference type="Proteomes" id="UP001597051">
    <property type="component" value="Unassembled WGS sequence"/>
</dbReference>
<keyword evidence="1" id="KW-1133">Transmembrane helix</keyword>